<name>A0A9N9HJS1_9GLOM</name>
<dbReference type="PANTHER" id="PTHR20957">
    <property type="entry name" value="RNA-BINDING PROTEIN 48"/>
    <property type="match status" value="1"/>
</dbReference>
<evidence type="ECO:0000256" key="4">
    <source>
        <dbReference type="ARBA" id="ARBA00022728"/>
    </source>
</evidence>
<evidence type="ECO:0000259" key="10">
    <source>
        <dbReference type="PROSITE" id="PS50102"/>
    </source>
</evidence>
<keyword evidence="6" id="KW-0508">mRNA splicing</keyword>
<dbReference type="PANTHER" id="PTHR20957:SF0">
    <property type="entry name" value="RNA-BINDING PROTEIN 48"/>
    <property type="match status" value="1"/>
</dbReference>
<dbReference type="GO" id="GO:0008380">
    <property type="term" value="P:RNA splicing"/>
    <property type="evidence" value="ECO:0007669"/>
    <property type="project" value="UniProtKB-KW"/>
</dbReference>
<feature type="non-terminal residue" evidence="11">
    <location>
        <position position="337"/>
    </location>
</feature>
<keyword evidence="4" id="KW-0747">Spliceosome</keyword>
<feature type="domain" description="RRM" evidence="10">
    <location>
        <begin position="32"/>
        <end position="110"/>
    </location>
</feature>
<evidence type="ECO:0000256" key="2">
    <source>
        <dbReference type="ARBA" id="ARBA00015189"/>
    </source>
</evidence>
<dbReference type="OrthoDB" id="78358at2759"/>
<gene>
    <name evidence="11" type="ORF">CPELLU_LOCUS10714</name>
</gene>
<reference evidence="11" key="1">
    <citation type="submission" date="2021-06" db="EMBL/GenBank/DDBJ databases">
        <authorList>
            <person name="Kallberg Y."/>
            <person name="Tangrot J."/>
            <person name="Rosling A."/>
        </authorList>
    </citation>
    <scope>NUCLEOTIDE SEQUENCE</scope>
    <source>
        <strain evidence="11">FL966</strain>
    </source>
</reference>
<proteinExistence type="inferred from homology"/>
<keyword evidence="12" id="KW-1185">Reference proteome</keyword>
<feature type="region of interest" description="Disordered" evidence="9">
    <location>
        <begin position="297"/>
        <end position="337"/>
    </location>
</feature>
<feature type="region of interest" description="Disordered" evidence="9">
    <location>
        <begin position="230"/>
        <end position="263"/>
    </location>
</feature>
<dbReference type="GO" id="GO:0005681">
    <property type="term" value="C:spliceosomal complex"/>
    <property type="evidence" value="ECO:0007669"/>
    <property type="project" value="UniProtKB-KW"/>
</dbReference>
<dbReference type="GO" id="GO:0003723">
    <property type="term" value="F:RNA binding"/>
    <property type="evidence" value="ECO:0007669"/>
    <property type="project" value="UniProtKB-UniRule"/>
</dbReference>
<dbReference type="InterPro" id="IPR012677">
    <property type="entry name" value="Nucleotide-bd_a/b_plait_sf"/>
</dbReference>
<keyword evidence="5 8" id="KW-0694">RNA-binding</keyword>
<feature type="compositionally biased region" description="Polar residues" evidence="9">
    <location>
        <begin position="298"/>
        <end position="315"/>
    </location>
</feature>
<evidence type="ECO:0000313" key="11">
    <source>
        <dbReference type="EMBL" id="CAG8679676.1"/>
    </source>
</evidence>
<comment type="similarity">
    <text evidence="1">Belongs to the RBM48 family.</text>
</comment>
<dbReference type="InterPro" id="IPR034264">
    <property type="entry name" value="RBM48_RRM"/>
</dbReference>
<dbReference type="InterPro" id="IPR035979">
    <property type="entry name" value="RBD_domain_sf"/>
</dbReference>
<organism evidence="11 12">
    <name type="scientific">Cetraspora pellucida</name>
    <dbReference type="NCBI Taxonomy" id="1433469"/>
    <lineage>
        <taxon>Eukaryota</taxon>
        <taxon>Fungi</taxon>
        <taxon>Fungi incertae sedis</taxon>
        <taxon>Mucoromycota</taxon>
        <taxon>Glomeromycotina</taxon>
        <taxon>Glomeromycetes</taxon>
        <taxon>Diversisporales</taxon>
        <taxon>Gigasporaceae</taxon>
        <taxon>Cetraspora</taxon>
    </lineage>
</organism>
<evidence type="ECO:0000256" key="9">
    <source>
        <dbReference type="SAM" id="MobiDB-lite"/>
    </source>
</evidence>
<keyword evidence="3" id="KW-0507">mRNA processing</keyword>
<comment type="function">
    <text evidence="7">As a component of the minor spliceosome, involved in the splicing of U12-type introns in pre-mRNAs.</text>
</comment>
<protein>
    <recommendedName>
        <fullName evidence="2">RNA-binding protein 48</fullName>
    </recommendedName>
</protein>
<dbReference type="SUPFAM" id="SSF54928">
    <property type="entry name" value="RNA-binding domain, RBD"/>
    <property type="match status" value="1"/>
</dbReference>
<dbReference type="Gene3D" id="3.30.70.330">
    <property type="match status" value="1"/>
</dbReference>
<accession>A0A9N9HJS1</accession>
<evidence type="ECO:0000256" key="1">
    <source>
        <dbReference type="ARBA" id="ARBA00006938"/>
    </source>
</evidence>
<evidence type="ECO:0000256" key="8">
    <source>
        <dbReference type="PROSITE-ProRule" id="PRU00176"/>
    </source>
</evidence>
<evidence type="ECO:0000256" key="7">
    <source>
        <dbReference type="ARBA" id="ARBA00035004"/>
    </source>
</evidence>
<dbReference type="GO" id="GO:0006397">
    <property type="term" value="P:mRNA processing"/>
    <property type="evidence" value="ECO:0007669"/>
    <property type="project" value="UniProtKB-KW"/>
</dbReference>
<dbReference type="GO" id="GO:0005654">
    <property type="term" value="C:nucleoplasm"/>
    <property type="evidence" value="ECO:0007669"/>
    <property type="project" value="TreeGrafter"/>
</dbReference>
<dbReference type="PROSITE" id="PS50102">
    <property type="entry name" value="RRM"/>
    <property type="match status" value="1"/>
</dbReference>
<feature type="compositionally biased region" description="Polar residues" evidence="9">
    <location>
        <begin position="230"/>
        <end position="244"/>
    </location>
</feature>
<dbReference type="AlphaFoldDB" id="A0A9N9HJS1"/>
<comment type="caution">
    <text evidence="11">The sequence shown here is derived from an EMBL/GenBank/DDBJ whole genome shotgun (WGS) entry which is preliminary data.</text>
</comment>
<dbReference type="FunFam" id="3.30.70.330:FF:000424">
    <property type="entry name" value="RNA-binding protein 48 isoform X4"/>
    <property type="match status" value="1"/>
</dbReference>
<dbReference type="CDD" id="cd12442">
    <property type="entry name" value="RRM_RBM48"/>
    <property type="match status" value="1"/>
</dbReference>
<evidence type="ECO:0000256" key="3">
    <source>
        <dbReference type="ARBA" id="ARBA00022664"/>
    </source>
</evidence>
<feature type="compositionally biased region" description="Basic and acidic residues" evidence="9">
    <location>
        <begin position="316"/>
        <end position="331"/>
    </location>
</feature>
<dbReference type="InterPro" id="IPR000504">
    <property type="entry name" value="RRM_dom"/>
</dbReference>
<dbReference type="EMBL" id="CAJVQA010008983">
    <property type="protein sequence ID" value="CAG8679676.1"/>
    <property type="molecule type" value="Genomic_DNA"/>
</dbReference>
<evidence type="ECO:0000313" key="12">
    <source>
        <dbReference type="Proteomes" id="UP000789759"/>
    </source>
</evidence>
<dbReference type="Proteomes" id="UP000789759">
    <property type="component" value="Unassembled WGS sequence"/>
</dbReference>
<dbReference type="InterPro" id="IPR039599">
    <property type="entry name" value="RBM48"/>
</dbReference>
<evidence type="ECO:0000256" key="6">
    <source>
        <dbReference type="ARBA" id="ARBA00023187"/>
    </source>
</evidence>
<sequence>MSDPDVPPERPKYRAGRKPTAVKIYTVNHESKYLVVENVPALGLSKELIEVFSLYGAIEEYRYLDDYPCEQFTDVYWIKFQSIAEARVAKRKVDDHSFFSSYLRVRYGPEYETIEDTRQKLQDRRNVVAIKTREYNDENKDKDAKSTTLNVTTFPSTYSTAESTSTSLLPPINIYPQMYDHTNYTYSDYNYSYPYSIYYSQYNQEVSIPSVDYQHSQYSQEPPIPGVDYQHSQYSQEPPTSGVTSGVDYQHSQEPPIPGADFESTSFAAASYPLRFTQPYDSQSSTVLSIRQRLKEVSTVSTTLPQKNTSNIQSEEQSKTTSERKLSVSEPKKRRRI</sequence>
<evidence type="ECO:0000256" key="5">
    <source>
        <dbReference type="ARBA" id="ARBA00022884"/>
    </source>
</evidence>